<dbReference type="PANTHER" id="PTHR17224">
    <property type="entry name" value="PEPTIDYL-TRNA HYDROLASE"/>
    <property type="match status" value="1"/>
</dbReference>
<evidence type="ECO:0000256" key="10">
    <source>
        <dbReference type="RuleBase" id="RU004320"/>
    </source>
</evidence>
<feature type="binding site" evidence="8">
    <location>
        <position position="20"/>
    </location>
    <ligand>
        <name>tRNA</name>
        <dbReference type="ChEBI" id="CHEBI:17843"/>
    </ligand>
</feature>
<feature type="site" description="Stabilizes the basic form of H active site to accept a proton" evidence="8">
    <location>
        <position position="97"/>
    </location>
</feature>
<dbReference type="EMBL" id="JAGSXH010000008">
    <property type="protein sequence ID" value="MBS2962174.1"/>
    <property type="molecule type" value="Genomic_DNA"/>
</dbReference>
<dbReference type="GO" id="GO:0072344">
    <property type="term" value="P:rescue of stalled ribosome"/>
    <property type="evidence" value="ECO:0007669"/>
    <property type="project" value="UniProtKB-UniRule"/>
</dbReference>
<dbReference type="Proteomes" id="UP000677913">
    <property type="component" value="Unassembled WGS sequence"/>
</dbReference>
<evidence type="ECO:0000256" key="3">
    <source>
        <dbReference type="ARBA" id="ARBA00022801"/>
    </source>
</evidence>
<dbReference type="HAMAP" id="MF_00083">
    <property type="entry name" value="Pept_tRNA_hydro_bact"/>
    <property type="match status" value="1"/>
</dbReference>
<evidence type="ECO:0000256" key="2">
    <source>
        <dbReference type="ARBA" id="ARBA00022555"/>
    </source>
</evidence>
<evidence type="ECO:0000256" key="1">
    <source>
        <dbReference type="ARBA" id="ARBA00013260"/>
    </source>
</evidence>
<comment type="similarity">
    <text evidence="5 8 10">Belongs to the PTH family.</text>
</comment>
<dbReference type="InterPro" id="IPR018171">
    <property type="entry name" value="Pept_tRNA_hydro_CS"/>
</dbReference>
<dbReference type="Pfam" id="PF01195">
    <property type="entry name" value="Pept_tRNA_hydro"/>
    <property type="match status" value="1"/>
</dbReference>
<dbReference type="CDD" id="cd00462">
    <property type="entry name" value="PTH"/>
    <property type="match status" value="1"/>
</dbReference>
<accession>A0A8J7WLV6</accession>
<keyword evidence="2 8" id="KW-0820">tRNA-binding</keyword>
<sequence length="196" mass="21164">MAADNAPWLVLGLGNPGPGYAATRHNAGFMVVDLLAERMGARFKAHRGGADVVEGRIGGTRVVLAKPKSFMNLSGGPAASLRDFFKVPAERIAVVHDELDLPYGTLRLKRGGGDNGHNGLRSISKSLGTREYLRVRFGIGRPPGRQDPADFVLKPFSSAENKELPFHVDRAADAVESLVTESLEAAQNRYHPPDVR</sequence>
<dbReference type="PROSITE" id="PS01196">
    <property type="entry name" value="PEPT_TRNA_HYDROL_2"/>
    <property type="match status" value="1"/>
</dbReference>
<dbReference type="EC" id="3.1.1.29" evidence="1 8"/>
<keyword evidence="12" id="KW-1185">Reference proteome</keyword>
<organism evidence="11 12">
    <name type="scientific">Actinocrinis puniceicyclus</name>
    <dbReference type="NCBI Taxonomy" id="977794"/>
    <lineage>
        <taxon>Bacteria</taxon>
        <taxon>Bacillati</taxon>
        <taxon>Actinomycetota</taxon>
        <taxon>Actinomycetes</taxon>
        <taxon>Catenulisporales</taxon>
        <taxon>Actinospicaceae</taxon>
        <taxon>Actinocrinis</taxon>
    </lineage>
</organism>
<feature type="binding site" evidence="8">
    <location>
        <position position="72"/>
    </location>
    <ligand>
        <name>tRNA</name>
        <dbReference type="ChEBI" id="CHEBI:17843"/>
    </ligand>
</feature>
<evidence type="ECO:0000313" key="11">
    <source>
        <dbReference type="EMBL" id="MBS2962174.1"/>
    </source>
</evidence>
<evidence type="ECO:0000256" key="4">
    <source>
        <dbReference type="ARBA" id="ARBA00022884"/>
    </source>
</evidence>
<comment type="subcellular location">
    <subcellularLocation>
        <location evidence="8">Cytoplasm</location>
    </subcellularLocation>
</comment>
<dbReference type="Gene3D" id="3.40.50.1470">
    <property type="entry name" value="Peptidyl-tRNA hydrolase"/>
    <property type="match status" value="1"/>
</dbReference>
<evidence type="ECO:0000256" key="8">
    <source>
        <dbReference type="HAMAP-Rule" id="MF_00083"/>
    </source>
</evidence>
<dbReference type="InterPro" id="IPR036416">
    <property type="entry name" value="Pept_tRNA_hydro_sf"/>
</dbReference>
<dbReference type="AlphaFoldDB" id="A0A8J7WLV6"/>
<evidence type="ECO:0000256" key="5">
    <source>
        <dbReference type="ARBA" id="ARBA00038063"/>
    </source>
</evidence>
<dbReference type="FunFam" id="3.40.50.1470:FF:000001">
    <property type="entry name" value="Peptidyl-tRNA hydrolase"/>
    <property type="match status" value="1"/>
</dbReference>
<evidence type="ECO:0000256" key="7">
    <source>
        <dbReference type="ARBA" id="ARBA00050038"/>
    </source>
</evidence>
<comment type="function">
    <text evidence="8">Hydrolyzes ribosome-free peptidyl-tRNAs (with 1 or more amino acids incorporated), which drop off the ribosome during protein synthesis, or as a result of ribosome stalling.</text>
</comment>
<keyword evidence="3 8" id="KW-0378">Hydrolase</keyword>
<evidence type="ECO:0000256" key="6">
    <source>
        <dbReference type="ARBA" id="ARBA00048707"/>
    </source>
</evidence>
<dbReference type="GO" id="GO:0005737">
    <property type="term" value="C:cytoplasm"/>
    <property type="evidence" value="ECO:0007669"/>
    <property type="project" value="UniProtKB-SubCell"/>
</dbReference>
<comment type="function">
    <text evidence="8">Catalyzes the release of premature peptidyl moieties from peptidyl-tRNA molecules trapped in stalled 50S ribosomal subunits, and thus maintains levels of free tRNAs and 50S ribosomes.</text>
</comment>
<gene>
    <name evidence="8 11" type="primary">pth</name>
    <name evidence="11" type="ORF">KGA66_03900</name>
</gene>
<keyword evidence="8" id="KW-0963">Cytoplasm</keyword>
<proteinExistence type="inferred from homology"/>
<dbReference type="GO" id="GO:0004045">
    <property type="term" value="F:peptidyl-tRNA hydrolase activity"/>
    <property type="evidence" value="ECO:0007669"/>
    <property type="project" value="UniProtKB-UniRule"/>
</dbReference>
<dbReference type="PROSITE" id="PS01195">
    <property type="entry name" value="PEPT_TRNA_HYDROL_1"/>
    <property type="match status" value="1"/>
</dbReference>
<reference evidence="11" key="1">
    <citation type="submission" date="2021-04" db="EMBL/GenBank/DDBJ databases">
        <title>Genome based classification of Actinospica acidithermotolerans sp. nov., an actinobacterium isolated from an Indonesian hot spring.</title>
        <authorList>
            <person name="Kusuma A.B."/>
            <person name="Putra K.E."/>
            <person name="Nafisah S."/>
            <person name="Loh J."/>
            <person name="Nouioui I."/>
            <person name="Goodfellow M."/>
        </authorList>
    </citation>
    <scope>NUCLEOTIDE SEQUENCE</scope>
    <source>
        <strain evidence="11">DSM 45618</strain>
    </source>
</reference>
<feature type="active site" description="Proton acceptor" evidence="8">
    <location>
        <position position="25"/>
    </location>
</feature>
<dbReference type="SUPFAM" id="SSF53178">
    <property type="entry name" value="Peptidyl-tRNA hydrolase-like"/>
    <property type="match status" value="1"/>
</dbReference>
<evidence type="ECO:0000313" key="12">
    <source>
        <dbReference type="Proteomes" id="UP000677913"/>
    </source>
</evidence>
<dbReference type="NCBIfam" id="TIGR00447">
    <property type="entry name" value="pth"/>
    <property type="match status" value="1"/>
</dbReference>
<feature type="site" description="Discriminates between blocked and unblocked aminoacyl-tRNA" evidence="8">
    <location>
        <position position="15"/>
    </location>
</feature>
<comment type="caution">
    <text evidence="11">The sequence shown here is derived from an EMBL/GenBank/DDBJ whole genome shotgun (WGS) entry which is preliminary data.</text>
</comment>
<comment type="catalytic activity">
    <reaction evidence="6 8 9">
        <text>an N-acyl-L-alpha-aminoacyl-tRNA + H2O = an N-acyl-L-amino acid + a tRNA + H(+)</text>
        <dbReference type="Rhea" id="RHEA:54448"/>
        <dbReference type="Rhea" id="RHEA-COMP:10123"/>
        <dbReference type="Rhea" id="RHEA-COMP:13883"/>
        <dbReference type="ChEBI" id="CHEBI:15377"/>
        <dbReference type="ChEBI" id="CHEBI:15378"/>
        <dbReference type="ChEBI" id="CHEBI:59874"/>
        <dbReference type="ChEBI" id="CHEBI:78442"/>
        <dbReference type="ChEBI" id="CHEBI:138191"/>
        <dbReference type="EC" id="3.1.1.29"/>
    </reaction>
</comment>
<dbReference type="GO" id="GO:0000049">
    <property type="term" value="F:tRNA binding"/>
    <property type="evidence" value="ECO:0007669"/>
    <property type="project" value="UniProtKB-UniRule"/>
</dbReference>
<dbReference type="RefSeq" id="WP_211464544.1">
    <property type="nucleotide sequence ID" value="NZ_JAGSXH010000008.1"/>
</dbReference>
<keyword evidence="4 8" id="KW-0694">RNA-binding</keyword>
<evidence type="ECO:0000256" key="9">
    <source>
        <dbReference type="RuleBase" id="RU000673"/>
    </source>
</evidence>
<comment type="subunit">
    <text evidence="8">Monomer.</text>
</comment>
<feature type="binding site" evidence="8">
    <location>
        <position position="118"/>
    </location>
    <ligand>
        <name>tRNA</name>
        <dbReference type="ChEBI" id="CHEBI:17843"/>
    </ligand>
</feature>
<dbReference type="PANTHER" id="PTHR17224:SF1">
    <property type="entry name" value="PEPTIDYL-TRNA HYDROLASE"/>
    <property type="match status" value="1"/>
</dbReference>
<feature type="binding site" evidence="8">
    <location>
        <position position="70"/>
    </location>
    <ligand>
        <name>tRNA</name>
        <dbReference type="ChEBI" id="CHEBI:17843"/>
    </ligand>
</feature>
<dbReference type="InterPro" id="IPR001328">
    <property type="entry name" value="Pept_tRNA_hydro"/>
</dbReference>
<name>A0A8J7WLV6_9ACTN</name>
<protein>
    <recommendedName>
        <fullName evidence="7 8">Peptidyl-tRNA hydrolase</fullName>
        <shortName evidence="8">Pth</shortName>
        <ecNumber evidence="1 8">3.1.1.29</ecNumber>
    </recommendedName>
</protein>
<dbReference type="GO" id="GO:0006515">
    <property type="term" value="P:protein quality control for misfolded or incompletely synthesized proteins"/>
    <property type="evidence" value="ECO:0007669"/>
    <property type="project" value="UniProtKB-UniRule"/>
</dbReference>